<dbReference type="GO" id="GO:0006508">
    <property type="term" value="P:proteolysis"/>
    <property type="evidence" value="ECO:0007669"/>
    <property type="project" value="InterPro"/>
</dbReference>
<dbReference type="InterPro" id="IPR018114">
    <property type="entry name" value="TRYPSIN_HIS"/>
</dbReference>
<feature type="domain" description="Peptidase S1" evidence="2">
    <location>
        <begin position="8"/>
        <end position="259"/>
    </location>
</feature>
<dbReference type="PROSITE" id="PS50240">
    <property type="entry name" value="TRYPSIN_DOM"/>
    <property type="match status" value="1"/>
</dbReference>
<sequence length="262" mass="29613">MFFRLSFAVCGRKPRYRSTGRTLDLFEYYAPRNLYPWLLGLKKRERYACSATLISDSWLLTAAHCVASSLESRNVTMDPRDLKVQHTPDPRNDRRVTKIILHPDYEPGRIPLNDLALVMLEEPFIFSETMYPACIELYGEGVLSNSKALAFSRANDVSRHEYDKVWQERDPDCHGPAPRCQSWPIEDTQFCGLALEKNKKLVGGSSGGPYMENLGSDAEESWAVSGVVSASVDREGCDQPVTIYTAVHPFKEWIENVVEGGQ</sequence>
<evidence type="ECO:0000256" key="1">
    <source>
        <dbReference type="ARBA" id="ARBA00023157"/>
    </source>
</evidence>
<dbReference type="SUPFAM" id="SSF50494">
    <property type="entry name" value="Trypsin-like serine proteases"/>
    <property type="match status" value="1"/>
</dbReference>
<dbReference type="PANTHER" id="PTHR24260">
    <property type="match status" value="1"/>
</dbReference>
<dbReference type="Gene3D" id="2.40.10.10">
    <property type="entry name" value="Trypsin-like serine proteases"/>
    <property type="match status" value="2"/>
</dbReference>
<dbReference type="InterPro" id="IPR043504">
    <property type="entry name" value="Peptidase_S1_PA_chymotrypsin"/>
</dbReference>
<dbReference type="Pfam" id="PF00089">
    <property type="entry name" value="Trypsin"/>
    <property type="match status" value="1"/>
</dbReference>
<evidence type="ECO:0000313" key="4">
    <source>
        <dbReference type="RefSeq" id="XP_018013664.1"/>
    </source>
</evidence>
<evidence type="ECO:0000259" key="2">
    <source>
        <dbReference type="PROSITE" id="PS50240"/>
    </source>
</evidence>
<proteinExistence type="predicted"/>
<dbReference type="RefSeq" id="XP_018013664.1">
    <property type="nucleotide sequence ID" value="XM_018158175.1"/>
</dbReference>
<dbReference type="InterPro" id="IPR051333">
    <property type="entry name" value="CLIP_Serine_Protease"/>
</dbReference>
<dbReference type="PANTHER" id="PTHR24260:SF136">
    <property type="entry name" value="GH08193P-RELATED"/>
    <property type="match status" value="1"/>
</dbReference>
<dbReference type="FunFam" id="2.40.10.10:FF:000068">
    <property type="entry name" value="transmembrane protease serine 2"/>
    <property type="match status" value="1"/>
</dbReference>
<keyword evidence="1" id="KW-1015">Disulfide bond</keyword>
<dbReference type="OrthoDB" id="6366251at2759"/>
<gene>
    <name evidence="4" type="primary">LOC108670688</name>
</gene>
<dbReference type="GeneID" id="108670688"/>
<dbReference type="PROSITE" id="PS00134">
    <property type="entry name" value="TRYPSIN_HIS"/>
    <property type="match status" value="1"/>
</dbReference>
<dbReference type="Proteomes" id="UP000694843">
    <property type="component" value="Unplaced"/>
</dbReference>
<keyword evidence="3" id="KW-1185">Reference proteome</keyword>
<reference evidence="4" key="1">
    <citation type="submission" date="2025-08" db="UniProtKB">
        <authorList>
            <consortium name="RefSeq"/>
        </authorList>
    </citation>
    <scope>IDENTIFICATION</scope>
    <source>
        <tissue evidence="4">Whole organism</tissue>
    </source>
</reference>
<dbReference type="AlphaFoldDB" id="A0A8B7NJ40"/>
<name>A0A8B7NJ40_HYAAZ</name>
<dbReference type="InterPro" id="IPR009003">
    <property type="entry name" value="Peptidase_S1_PA"/>
</dbReference>
<evidence type="ECO:0000313" key="3">
    <source>
        <dbReference type="Proteomes" id="UP000694843"/>
    </source>
</evidence>
<protein>
    <submittedName>
        <fullName evidence="4">Serine protease 42-like</fullName>
    </submittedName>
</protein>
<accession>A0A8B7NJ40</accession>
<dbReference type="InterPro" id="IPR001254">
    <property type="entry name" value="Trypsin_dom"/>
</dbReference>
<organism evidence="3 4">
    <name type="scientific">Hyalella azteca</name>
    <name type="common">Amphipod</name>
    <dbReference type="NCBI Taxonomy" id="294128"/>
    <lineage>
        <taxon>Eukaryota</taxon>
        <taxon>Metazoa</taxon>
        <taxon>Ecdysozoa</taxon>
        <taxon>Arthropoda</taxon>
        <taxon>Crustacea</taxon>
        <taxon>Multicrustacea</taxon>
        <taxon>Malacostraca</taxon>
        <taxon>Eumalacostraca</taxon>
        <taxon>Peracarida</taxon>
        <taxon>Amphipoda</taxon>
        <taxon>Senticaudata</taxon>
        <taxon>Talitrida</taxon>
        <taxon>Talitroidea</taxon>
        <taxon>Hyalellidae</taxon>
        <taxon>Hyalella</taxon>
    </lineage>
</organism>
<dbReference type="GO" id="GO:0004252">
    <property type="term" value="F:serine-type endopeptidase activity"/>
    <property type="evidence" value="ECO:0007669"/>
    <property type="project" value="InterPro"/>
</dbReference>
<dbReference type="InterPro" id="IPR001314">
    <property type="entry name" value="Peptidase_S1A"/>
</dbReference>
<dbReference type="PRINTS" id="PR00722">
    <property type="entry name" value="CHYMOTRYPSIN"/>
</dbReference>
<dbReference type="OMA" id="RERYACS"/>
<dbReference type="SMART" id="SM00020">
    <property type="entry name" value="Tryp_SPc"/>
    <property type="match status" value="1"/>
</dbReference>
<dbReference type="KEGG" id="hazt:108670688"/>